<keyword evidence="9" id="KW-0808">Transferase</keyword>
<comment type="similarity">
    <text evidence="4 8">Belongs to the class-III pyridoxal-phosphate-dependent aminotransferase family. HemL subfamily.</text>
</comment>
<evidence type="ECO:0000256" key="1">
    <source>
        <dbReference type="ARBA" id="ARBA00001579"/>
    </source>
</evidence>
<evidence type="ECO:0000256" key="8">
    <source>
        <dbReference type="HAMAP-Rule" id="MF_00375"/>
    </source>
</evidence>
<proteinExistence type="inferred from homology"/>
<dbReference type="Gene3D" id="3.40.640.10">
    <property type="entry name" value="Type I PLP-dependent aspartate aminotransferase-like (Major domain)"/>
    <property type="match status" value="1"/>
</dbReference>
<keyword evidence="10" id="KW-1185">Reference proteome</keyword>
<evidence type="ECO:0000256" key="7">
    <source>
        <dbReference type="ARBA" id="ARBA00023244"/>
    </source>
</evidence>
<gene>
    <name evidence="9" type="primary">hemL1</name>
    <name evidence="8" type="synonym">hemL</name>
    <name evidence="9" type="ordered locus">PFREUD_18880</name>
</gene>
<dbReference type="GO" id="GO:0030170">
    <property type="term" value="F:pyridoxal phosphate binding"/>
    <property type="evidence" value="ECO:0007669"/>
    <property type="project" value="InterPro"/>
</dbReference>
<comment type="subunit">
    <text evidence="8">Homodimer.</text>
</comment>
<name>D7GFR9_PROFC</name>
<dbReference type="NCBIfam" id="TIGR00713">
    <property type="entry name" value="hemL"/>
    <property type="match status" value="1"/>
</dbReference>
<dbReference type="HOGENOM" id="CLU_016922_1_5_11"/>
<evidence type="ECO:0000313" key="10">
    <source>
        <dbReference type="Proteomes" id="UP000000936"/>
    </source>
</evidence>
<dbReference type="InterPro" id="IPR015424">
    <property type="entry name" value="PyrdxlP-dep_Trfase"/>
</dbReference>
<dbReference type="KEGG" id="pfr:PFREUD_18880"/>
<sequence>MSVSDELFAEALKVMPGGVSSPVRAYRSVGGTPRFVKRALGSHIVDVDDKRYVDLVCSWGPMIAGHAHPEVVAAVQQAVADSTSFGAPSEVELRLAQAVVARMGGAIDKVRFTCSGTEAVMTAARLARGITKRPLLVKFVGCYHGHSDSFLVAAGSGVASLGLPDSPGVPKEVAGDTVALPYGRIDLVEELFAERGDQVAAIVTEGVPANMGVIVPPEGFNRRLHDIAHAHGALLIQDEVLTGFRLSPTGAWGLQGAKEGWTPDLFTFGKVIGGGMPLAAVGGSAQLMDYLAPEGPVYQAGTLSGNPAACAAGLATLALMDDAAYSRLDATADRVSAMADEALESAGVPHRINKVSNLFSVFLTDAPVTDFASASKQDTKAFSRFFHAALDAGLWLAPSGFEAWFCSTALDDDDLEVIDAGLHKAAQAAAQGLSSLEDVRR</sequence>
<evidence type="ECO:0000256" key="5">
    <source>
        <dbReference type="ARBA" id="ARBA00022898"/>
    </source>
</evidence>
<dbReference type="eggNOG" id="COG0001">
    <property type="taxonomic scope" value="Bacteria"/>
</dbReference>
<dbReference type="GeneID" id="61221524"/>
<evidence type="ECO:0000313" key="9">
    <source>
        <dbReference type="EMBL" id="CBL57380.1"/>
    </source>
</evidence>
<comment type="cofactor">
    <cofactor evidence="2 8">
        <name>pyridoxal 5'-phosphate</name>
        <dbReference type="ChEBI" id="CHEBI:597326"/>
    </cofactor>
</comment>
<dbReference type="InterPro" id="IPR015421">
    <property type="entry name" value="PyrdxlP-dep_Trfase_major"/>
</dbReference>
<comment type="pathway">
    <text evidence="3 8">Porphyrin-containing compound metabolism; protoporphyrin-IX biosynthesis; 5-aminolevulinate from L-glutamyl-tRNA(Glu): step 2/2.</text>
</comment>
<keyword evidence="5 8" id="KW-0663">Pyridoxal phosphate</keyword>
<dbReference type="PANTHER" id="PTHR43713">
    <property type="entry name" value="GLUTAMATE-1-SEMIALDEHYDE 2,1-AMINOMUTASE"/>
    <property type="match status" value="1"/>
</dbReference>
<keyword evidence="6 8" id="KW-0413">Isomerase</keyword>
<dbReference type="PANTHER" id="PTHR43713:SF3">
    <property type="entry name" value="GLUTAMATE-1-SEMIALDEHYDE 2,1-AMINOMUTASE 1, CHLOROPLASTIC-RELATED"/>
    <property type="match status" value="1"/>
</dbReference>
<dbReference type="RefSeq" id="WP_013161733.1">
    <property type="nucleotide sequence ID" value="NC_014215.1"/>
</dbReference>
<dbReference type="GO" id="GO:0006782">
    <property type="term" value="P:protoporphyrinogen IX biosynthetic process"/>
    <property type="evidence" value="ECO:0007669"/>
    <property type="project" value="UniProtKB-UniRule"/>
</dbReference>
<dbReference type="GO" id="GO:0008483">
    <property type="term" value="F:transaminase activity"/>
    <property type="evidence" value="ECO:0007669"/>
    <property type="project" value="UniProtKB-KW"/>
</dbReference>
<keyword evidence="9" id="KW-0032">Aminotransferase</keyword>
<dbReference type="PROSITE" id="PS00600">
    <property type="entry name" value="AA_TRANSFER_CLASS_3"/>
    <property type="match status" value="1"/>
</dbReference>
<dbReference type="UniPathway" id="UPA00251">
    <property type="reaction ID" value="UER00317"/>
</dbReference>
<dbReference type="CDD" id="cd00610">
    <property type="entry name" value="OAT_like"/>
    <property type="match status" value="1"/>
</dbReference>
<comment type="catalytic activity">
    <reaction evidence="1 8">
        <text>(S)-4-amino-5-oxopentanoate = 5-aminolevulinate</text>
        <dbReference type="Rhea" id="RHEA:14265"/>
        <dbReference type="ChEBI" id="CHEBI:57501"/>
        <dbReference type="ChEBI" id="CHEBI:356416"/>
        <dbReference type="EC" id="5.4.3.8"/>
    </reaction>
</comment>
<evidence type="ECO:0000256" key="4">
    <source>
        <dbReference type="ARBA" id="ARBA00008981"/>
    </source>
</evidence>
<evidence type="ECO:0000256" key="2">
    <source>
        <dbReference type="ARBA" id="ARBA00001933"/>
    </source>
</evidence>
<organism evidence="9 10">
    <name type="scientific">Propionibacterium freudenreichii subsp. shermanii (strain ATCC 9614 / DSM 4902 / CIP 103027 / NCIMB 8099 / CIRM-BIA1)</name>
    <dbReference type="NCBI Taxonomy" id="754252"/>
    <lineage>
        <taxon>Bacteria</taxon>
        <taxon>Bacillati</taxon>
        <taxon>Actinomycetota</taxon>
        <taxon>Actinomycetes</taxon>
        <taxon>Propionibacteriales</taxon>
        <taxon>Propionibacteriaceae</taxon>
        <taxon>Propionibacterium</taxon>
    </lineage>
</organism>
<comment type="subcellular location">
    <subcellularLocation>
        <location evidence="8">Cytoplasm</location>
    </subcellularLocation>
</comment>
<dbReference type="InterPro" id="IPR005814">
    <property type="entry name" value="Aminotrans_3"/>
</dbReference>
<dbReference type="EMBL" id="FN806773">
    <property type="protein sequence ID" value="CBL57380.1"/>
    <property type="molecule type" value="Genomic_DNA"/>
</dbReference>
<keyword evidence="7 8" id="KW-0627">Porphyrin biosynthesis</keyword>
<dbReference type="STRING" id="754252.PFREUD_18880"/>
<evidence type="ECO:0000256" key="3">
    <source>
        <dbReference type="ARBA" id="ARBA00004819"/>
    </source>
</evidence>
<reference evidence="9 10" key="1">
    <citation type="journal article" date="2010" name="PLoS ONE">
        <title>The complete genome of Propionibacterium freudenreichii CIRM-BIA1, a hardy actinobacterium with food and probiotic applications.</title>
        <authorList>
            <person name="Falentin H."/>
            <person name="Deutsch S.M."/>
            <person name="Jan G."/>
            <person name="Loux V."/>
            <person name="Thierry A."/>
            <person name="Parayre S."/>
            <person name="Maillard M.B."/>
            <person name="Dherbecourt J."/>
            <person name="Cousin F.J."/>
            <person name="Jardin J."/>
            <person name="Siguier P."/>
            <person name="Couloux A."/>
            <person name="Barbe V."/>
            <person name="Vacherie B."/>
            <person name="Wincker P."/>
            <person name="Gibrat J.F."/>
            <person name="Gaillardin C."/>
            <person name="Lortal S."/>
        </authorList>
    </citation>
    <scope>NUCLEOTIDE SEQUENCE [LARGE SCALE GENOMIC DNA]</scope>
    <source>
        <strain evidence="10">ATCC 9614 / DSM 4902 / CIP 103027 / NCIMB 8099 / CIRM-BIA1</strain>
    </source>
</reference>
<dbReference type="Gene3D" id="3.90.1150.10">
    <property type="entry name" value="Aspartate Aminotransferase, domain 1"/>
    <property type="match status" value="1"/>
</dbReference>
<dbReference type="HAMAP" id="MF_00375">
    <property type="entry name" value="HemL_aminotrans_3"/>
    <property type="match status" value="1"/>
</dbReference>
<dbReference type="InterPro" id="IPR049704">
    <property type="entry name" value="Aminotrans_3_PPA_site"/>
</dbReference>
<dbReference type="GO" id="GO:0005737">
    <property type="term" value="C:cytoplasm"/>
    <property type="evidence" value="ECO:0007669"/>
    <property type="project" value="UniProtKB-SubCell"/>
</dbReference>
<dbReference type="InterPro" id="IPR015422">
    <property type="entry name" value="PyrdxlP-dep_Trfase_small"/>
</dbReference>
<dbReference type="Proteomes" id="UP000000936">
    <property type="component" value="Chromosome"/>
</dbReference>
<dbReference type="FunFam" id="3.40.640.10:FF:000021">
    <property type="entry name" value="Glutamate-1-semialdehyde 2,1-aminomutase"/>
    <property type="match status" value="1"/>
</dbReference>
<dbReference type="SUPFAM" id="SSF53383">
    <property type="entry name" value="PLP-dependent transferases"/>
    <property type="match status" value="1"/>
</dbReference>
<accession>D7GFR9</accession>
<protein>
    <recommendedName>
        <fullName evidence="8">Glutamate-1-semialdehyde 2,1-aminomutase</fullName>
        <shortName evidence="8">GSA</shortName>
        <ecNumber evidence="8">5.4.3.8</ecNumber>
    </recommendedName>
    <alternativeName>
        <fullName evidence="8">Glutamate-1-semialdehyde aminotransferase</fullName>
        <shortName evidence="8">GSA-AT</shortName>
    </alternativeName>
</protein>
<dbReference type="EC" id="5.4.3.8" evidence="8"/>
<dbReference type="NCBIfam" id="NF000818">
    <property type="entry name" value="PRK00062.1"/>
    <property type="match status" value="1"/>
</dbReference>
<dbReference type="GO" id="GO:0042286">
    <property type="term" value="F:glutamate-1-semialdehyde 2,1-aminomutase activity"/>
    <property type="evidence" value="ECO:0007669"/>
    <property type="project" value="UniProtKB-UniRule"/>
</dbReference>
<dbReference type="InterPro" id="IPR004639">
    <property type="entry name" value="4pyrrol_synth_GluAld_NH2Trfase"/>
</dbReference>
<evidence type="ECO:0000256" key="6">
    <source>
        <dbReference type="ARBA" id="ARBA00023235"/>
    </source>
</evidence>
<keyword evidence="8" id="KW-0963">Cytoplasm</keyword>
<dbReference type="AlphaFoldDB" id="D7GFR9"/>
<feature type="modified residue" description="N6-(pyridoxal phosphate)lysine" evidence="8">
    <location>
        <position position="270"/>
    </location>
</feature>
<dbReference type="Pfam" id="PF00202">
    <property type="entry name" value="Aminotran_3"/>
    <property type="match status" value="1"/>
</dbReference>